<keyword evidence="6" id="KW-0443">Lipid metabolism</keyword>
<feature type="domain" description="PEP-utilising enzyme mobile" evidence="11">
    <location>
        <begin position="876"/>
        <end position="945"/>
    </location>
</feature>
<dbReference type="Gene3D" id="3.30.470.20">
    <property type="entry name" value="ATP-grasp fold, B domain"/>
    <property type="match status" value="2"/>
</dbReference>
<feature type="transmembrane region" description="Helical" evidence="10">
    <location>
        <begin position="42"/>
        <end position="65"/>
    </location>
</feature>
<evidence type="ECO:0000256" key="7">
    <source>
        <dbReference type="ARBA" id="ARBA00023136"/>
    </source>
</evidence>
<keyword evidence="14" id="KW-1185">Reference proteome</keyword>
<keyword evidence="1" id="KW-1003">Cell membrane</keyword>
<dbReference type="GO" id="GO:0016301">
    <property type="term" value="F:kinase activity"/>
    <property type="evidence" value="ECO:0007669"/>
    <property type="project" value="InterPro"/>
</dbReference>
<dbReference type="InterPro" id="IPR008279">
    <property type="entry name" value="PEP-util_enz_mobile_dom"/>
</dbReference>
<dbReference type="SMART" id="SM01207">
    <property type="entry name" value="G3P_acyltransf"/>
    <property type="match status" value="1"/>
</dbReference>
<dbReference type="Proteomes" id="UP001153719">
    <property type="component" value="Chromosome"/>
</dbReference>
<accession>A0A9W4G9D4</accession>
<evidence type="ECO:0000256" key="4">
    <source>
        <dbReference type="ARBA" id="ARBA00022692"/>
    </source>
</evidence>
<dbReference type="InterPro" id="IPR036637">
    <property type="entry name" value="Phosphohistidine_dom_sf"/>
</dbReference>
<keyword evidence="4 10" id="KW-0812">Transmembrane</keyword>
<sequence length="952" mass="106862">MYFGVILLLLLGSFSLGALPLTRWVVQLLSGKNLSQLGTGNISVSAAFSQGGKQAGIIAVILEIARGIIPVITAKILFPNTPVLQIVSLILLVAGRYFIAKGGGVTNATWGILVYSPIIAVSSGITGLMIWRVSYLLLPISKSSSRLWASRLGCLSAIFWVWFWHQKSQSPTFSPWELVAVIGLAVELVIINLAQKDDVGLYMKQQYFNLKDKLDIQHCGEKATRLSELKRAGFKVPLGWVLPAINRLEDINIPFKKQIQLTNYPLIIRSSAIGEDSNNSSAAGQYQTIGPIYSPTELQPAIIQCRQSYWTPEAISYRQNQHLPDAGIAVLIQPYLASEVAGVMFTRNPLDGGSQIIIEALRGGAELVVGGQFTPVHLEIEINTLIEELELPSFLPKTVILELVQLAQDIEAFYQGIPQDIEWCWDGVKVWILQTRPITNLRPIWTRTIAAEVIPGVIPPLTWSINRPLTCGVWGELFTLVLGKKVSHLDFKQTATLFASHAYFNASLLGEIFTLMGLPKQGLEFLVRGQKMGKPPLGKLFPSLPGLWRLIQRERHLDQDFKRDLEQLFLPTLQQIESHQSLELLTLTQLLEQSETLQKTLKLATYYNIIAPIGLAIRRSLFKVSDAWIPTHTSPEVASMQALQTLADQIRETFTETEPITHQSFEQKLAENQQFHQQFETWLQTYGYLSEVGTDISVPNWLEQPEIFKEMLFKIIKNVNYRMENLNVSNLNQWEKWRQAQCYERTLTKSKIAEVYGKLLAHLRWTILAIEFQAIAQGILENSGDIFYLEWDEIKAWIEQNIEPDFLPKVHQRRNIFQEDRDRTILPVVYGTILPKHRLQNIQNAAILQGIPASIGCVEGTIKICRSLTNIIDQTEDKILVVPYTDAGWSPILLTAKAIISEVGGQLSHGAIIAREYGIPAVMNIQGATTSLKDGQRVRVDGYQGTVEILED</sequence>
<protein>
    <submittedName>
        <fullName evidence="13">Phosphoenolpyruvate synthase</fullName>
    </submittedName>
</protein>
<dbReference type="KEGG" id="ppsu:NO713_04680"/>
<evidence type="ECO:0000256" key="3">
    <source>
        <dbReference type="ARBA" id="ARBA00022679"/>
    </source>
</evidence>
<evidence type="ECO:0000256" key="2">
    <source>
        <dbReference type="ARBA" id="ARBA00022516"/>
    </source>
</evidence>
<dbReference type="InterPro" id="IPR003811">
    <property type="entry name" value="G3P_acylTferase_PlsY"/>
</dbReference>
<dbReference type="InterPro" id="IPR013815">
    <property type="entry name" value="ATP_grasp_subdomain_1"/>
</dbReference>
<dbReference type="Pfam" id="PF01326">
    <property type="entry name" value="PPDK_N"/>
    <property type="match status" value="2"/>
</dbReference>
<evidence type="ECO:0000256" key="6">
    <source>
        <dbReference type="ARBA" id="ARBA00023098"/>
    </source>
</evidence>
<feature type="transmembrane region" description="Helical" evidence="10">
    <location>
        <begin position="147"/>
        <end position="164"/>
    </location>
</feature>
<keyword evidence="9" id="KW-1208">Phospholipid metabolism</keyword>
<evidence type="ECO:0000256" key="8">
    <source>
        <dbReference type="ARBA" id="ARBA00023209"/>
    </source>
</evidence>
<feature type="transmembrane region" description="Helical" evidence="10">
    <location>
        <begin position="77"/>
        <end position="100"/>
    </location>
</feature>
<evidence type="ECO:0000256" key="10">
    <source>
        <dbReference type="SAM" id="Phobius"/>
    </source>
</evidence>
<dbReference type="Pfam" id="PF00391">
    <property type="entry name" value="PEP-utilizers"/>
    <property type="match status" value="1"/>
</dbReference>
<dbReference type="Gene3D" id="3.50.30.10">
    <property type="entry name" value="Phosphohistidine domain"/>
    <property type="match status" value="1"/>
</dbReference>
<feature type="domain" description="Pyruvate phosphate dikinase AMP/ATP-binding" evidence="12">
    <location>
        <begin position="257"/>
        <end position="381"/>
    </location>
</feature>
<dbReference type="GO" id="GO:0005524">
    <property type="term" value="F:ATP binding"/>
    <property type="evidence" value="ECO:0007669"/>
    <property type="project" value="InterPro"/>
</dbReference>
<dbReference type="InterPro" id="IPR002192">
    <property type="entry name" value="PPDK_AMP/ATP-bd"/>
</dbReference>
<feature type="transmembrane region" description="Helical" evidence="10">
    <location>
        <begin position="112"/>
        <end position="135"/>
    </location>
</feature>
<proteinExistence type="predicted"/>
<dbReference type="GO" id="GO:0043772">
    <property type="term" value="F:acyl-phosphate glycerol-3-phosphate acyltransferase activity"/>
    <property type="evidence" value="ECO:0007669"/>
    <property type="project" value="InterPro"/>
</dbReference>
<evidence type="ECO:0000256" key="1">
    <source>
        <dbReference type="ARBA" id="ARBA00022475"/>
    </source>
</evidence>
<evidence type="ECO:0000313" key="13">
    <source>
        <dbReference type="EMBL" id="CAD5980512.1"/>
    </source>
</evidence>
<dbReference type="PANTHER" id="PTHR43615:SF1">
    <property type="entry name" value="PPDK_N DOMAIN-CONTAINING PROTEIN"/>
    <property type="match status" value="1"/>
</dbReference>
<keyword evidence="5 10" id="KW-1133">Transmembrane helix</keyword>
<dbReference type="EMBL" id="LR882967">
    <property type="protein sequence ID" value="CAD5980512.1"/>
    <property type="molecule type" value="Genomic_DNA"/>
</dbReference>
<evidence type="ECO:0000256" key="9">
    <source>
        <dbReference type="ARBA" id="ARBA00023264"/>
    </source>
</evidence>
<evidence type="ECO:0000259" key="11">
    <source>
        <dbReference type="Pfam" id="PF00391"/>
    </source>
</evidence>
<dbReference type="AlphaFoldDB" id="A0A9W4G9D4"/>
<keyword evidence="2" id="KW-0444">Lipid biosynthesis</keyword>
<organism evidence="13 14">
    <name type="scientific">Planktothrix pseudagardhii</name>
    <dbReference type="NCBI Taxonomy" id="132604"/>
    <lineage>
        <taxon>Bacteria</taxon>
        <taxon>Bacillati</taxon>
        <taxon>Cyanobacteriota</taxon>
        <taxon>Cyanophyceae</taxon>
        <taxon>Oscillatoriophycideae</taxon>
        <taxon>Oscillatoriales</taxon>
        <taxon>Microcoleaceae</taxon>
        <taxon>Planktothrix</taxon>
    </lineage>
</organism>
<dbReference type="InterPro" id="IPR051549">
    <property type="entry name" value="PEP_Utilizing_Enz"/>
</dbReference>
<dbReference type="Pfam" id="PF02660">
    <property type="entry name" value="G3P_acyltransf"/>
    <property type="match status" value="1"/>
</dbReference>
<reference evidence="13" key="1">
    <citation type="submission" date="2020-09" db="EMBL/GenBank/DDBJ databases">
        <authorList>
            <person name="Blom J."/>
        </authorList>
    </citation>
    <scope>NUCLEOTIDE SEQUENCE</scope>
    <source>
        <strain evidence="13">No.713</strain>
    </source>
</reference>
<name>A0A9W4G9D4_9CYAN</name>
<dbReference type="Gene3D" id="3.30.1490.20">
    <property type="entry name" value="ATP-grasp fold, A domain"/>
    <property type="match status" value="1"/>
</dbReference>
<dbReference type="SUPFAM" id="SSF52009">
    <property type="entry name" value="Phosphohistidine domain"/>
    <property type="match status" value="1"/>
</dbReference>
<evidence type="ECO:0000259" key="12">
    <source>
        <dbReference type="Pfam" id="PF01326"/>
    </source>
</evidence>
<gene>
    <name evidence="13" type="primary">pps</name>
    <name evidence="13" type="ORF">NO713_04680</name>
</gene>
<dbReference type="RefSeq" id="WP_254174733.1">
    <property type="nucleotide sequence ID" value="NZ_LR882967.1"/>
</dbReference>
<feature type="domain" description="Pyruvate phosphate dikinase AMP/ATP-binding" evidence="12">
    <location>
        <begin position="395"/>
        <end position="441"/>
    </location>
</feature>
<dbReference type="SUPFAM" id="SSF56059">
    <property type="entry name" value="Glutathione synthetase ATP-binding domain-like"/>
    <property type="match status" value="1"/>
</dbReference>
<dbReference type="PANTHER" id="PTHR43615">
    <property type="entry name" value="PHOSPHOENOLPYRUVATE SYNTHASE-RELATED"/>
    <property type="match status" value="1"/>
</dbReference>
<keyword evidence="8" id="KW-0594">Phospholipid biosynthesis</keyword>
<evidence type="ECO:0000313" key="14">
    <source>
        <dbReference type="Proteomes" id="UP001153719"/>
    </source>
</evidence>
<keyword evidence="3" id="KW-0808">Transferase</keyword>
<keyword evidence="7 10" id="KW-0472">Membrane</keyword>
<dbReference type="GO" id="GO:0008654">
    <property type="term" value="P:phospholipid biosynthetic process"/>
    <property type="evidence" value="ECO:0007669"/>
    <property type="project" value="UniProtKB-KW"/>
</dbReference>
<evidence type="ECO:0000256" key="5">
    <source>
        <dbReference type="ARBA" id="ARBA00022989"/>
    </source>
</evidence>
<dbReference type="GO" id="GO:0005886">
    <property type="term" value="C:plasma membrane"/>
    <property type="evidence" value="ECO:0007669"/>
    <property type="project" value="InterPro"/>
</dbReference>